<dbReference type="AlphaFoldDB" id="A0A3P7LGZ9"/>
<evidence type="ECO:0000256" key="5">
    <source>
        <dbReference type="ARBA" id="ARBA00022679"/>
    </source>
</evidence>
<keyword evidence="5 11" id="KW-0808">Transferase</keyword>
<evidence type="ECO:0000256" key="7">
    <source>
        <dbReference type="ARBA" id="ARBA00022968"/>
    </source>
</evidence>
<dbReference type="OrthoDB" id="10016069at2759"/>
<evidence type="ECO:0000256" key="9">
    <source>
        <dbReference type="ARBA" id="ARBA00023136"/>
    </source>
</evidence>
<accession>A0A3P7LGZ9</accession>
<sequence>MYVVVPEVKTTPFRPPAVANTSKTVPFNKVLQFTVCLIGLYVVFAVVFYYYIVDNSPSTRIVYTYSPQQTSNTSGISEINAELGRRLSFPVWNIAKEKVAVIVPYRKRRDDLLIFLTRIIPFLNQQKKEYAIVITEQANSEAFNRAKLFNVAVKEIRQASPGDRLRDIQCFILHDVDKLPISSSALYECGQSVRQLATSFRSENKTLRLYDDFLGAVTAFRWEHIERINGASNIFYGWGGEDDDLAARLRLNKIPVDRASDNDGIFDEFDANHPRDMNEMRIELTTEESVARRWKTDGLNQTSYHLHDRINYDFFVWLLASV</sequence>
<dbReference type="Pfam" id="PF13733">
    <property type="entry name" value="Glyco_transf_7N"/>
    <property type="match status" value="1"/>
</dbReference>
<dbReference type="InterPro" id="IPR027791">
    <property type="entry name" value="Galactosyl_T_C"/>
</dbReference>
<comment type="subcellular location">
    <subcellularLocation>
        <location evidence="1">Membrane</location>
        <topology evidence="1">Single-pass type II membrane protein</topology>
    </subcellularLocation>
</comment>
<dbReference type="Pfam" id="PF02709">
    <property type="entry name" value="Glyco_transf_7C"/>
    <property type="match status" value="1"/>
</dbReference>
<feature type="domain" description="Galactosyltransferase C-terminal" evidence="12">
    <location>
        <begin position="209"/>
        <end position="261"/>
    </location>
</feature>
<keyword evidence="4 11" id="KW-0328">Glycosyltransferase</keyword>
<gene>
    <name evidence="14" type="ORF">DILT_LOCUS8501</name>
</gene>
<dbReference type="SUPFAM" id="SSF53448">
    <property type="entry name" value="Nucleotide-diphospho-sugar transferases"/>
    <property type="match status" value="1"/>
</dbReference>
<organism evidence="14 15">
    <name type="scientific">Dibothriocephalus latus</name>
    <name type="common">Fish tapeworm</name>
    <name type="synonym">Diphyllobothrium latum</name>
    <dbReference type="NCBI Taxonomy" id="60516"/>
    <lineage>
        <taxon>Eukaryota</taxon>
        <taxon>Metazoa</taxon>
        <taxon>Spiralia</taxon>
        <taxon>Lophotrochozoa</taxon>
        <taxon>Platyhelminthes</taxon>
        <taxon>Cestoda</taxon>
        <taxon>Eucestoda</taxon>
        <taxon>Diphyllobothriidea</taxon>
        <taxon>Diphyllobothriidae</taxon>
        <taxon>Dibothriocephalus</taxon>
    </lineage>
</organism>
<protein>
    <recommendedName>
        <fullName evidence="11">Beta-1,4-galactosyltransferase</fullName>
        <ecNumber evidence="11">2.4.1.-</ecNumber>
    </recommendedName>
</protein>
<evidence type="ECO:0000256" key="10">
    <source>
        <dbReference type="ARBA" id="ARBA00023180"/>
    </source>
</evidence>
<feature type="domain" description="Galactosyltransferase N-terminal" evidence="13">
    <location>
        <begin position="90"/>
        <end position="189"/>
    </location>
</feature>
<dbReference type="InterPro" id="IPR027995">
    <property type="entry name" value="Galactosyl_T_N"/>
</dbReference>
<dbReference type="GO" id="GO:0005794">
    <property type="term" value="C:Golgi apparatus"/>
    <property type="evidence" value="ECO:0007669"/>
    <property type="project" value="TreeGrafter"/>
</dbReference>
<dbReference type="InterPro" id="IPR003859">
    <property type="entry name" value="Galactosyl_T"/>
</dbReference>
<dbReference type="PANTHER" id="PTHR19300">
    <property type="entry name" value="BETA-1,4-GALACTOSYLTRANSFERASE"/>
    <property type="match status" value="1"/>
</dbReference>
<comment type="similarity">
    <text evidence="3 11">Belongs to the glycosyltransferase 7 family.</text>
</comment>
<feature type="transmembrane region" description="Helical" evidence="11">
    <location>
        <begin position="30"/>
        <end position="52"/>
    </location>
</feature>
<evidence type="ECO:0000256" key="8">
    <source>
        <dbReference type="ARBA" id="ARBA00022989"/>
    </source>
</evidence>
<evidence type="ECO:0000256" key="4">
    <source>
        <dbReference type="ARBA" id="ARBA00022676"/>
    </source>
</evidence>
<evidence type="ECO:0000256" key="2">
    <source>
        <dbReference type="ARBA" id="ARBA00004922"/>
    </source>
</evidence>
<dbReference type="PANTHER" id="PTHR19300:SF57">
    <property type="entry name" value="BETA-1,4-N-ACETYLGALACTOSAMINYLTRANSFERASE"/>
    <property type="match status" value="1"/>
</dbReference>
<evidence type="ECO:0000259" key="13">
    <source>
        <dbReference type="Pfam" id="PF13733"/>
    </source>
</evidence>
<evidence type="ECO:0000256" key="11">
    <source>
        <dbReference type="RuleBase" id="RU368121"/>
    </source>
</evidence>
<proteinExistence type="inferred from homology"/>
<dbReference type="UniPathway" id="UPA00378"/>
<comment type="pathway">
    <text evidence="2 11">Protein modification; protein glycosylation.</text>
</comment>
<evidence type="ECO:0000256" key="3">
    <source>
        <dbReference type="ARBA" id="ARBA00005735"/>
    </source>
</evidence>
<name>A0A3P7LGZ9_DIBLA</name>
<keyword evidence="6 11" id="KW-0812">Transmembrane</keyword>
<dbReference type="GO" id="GO:0016020">
    <property type="term" value="C:membrane"/>
    <property type="evidence" value="ECO:0007669"/>
    <property type="project" value="UniProtKB-SubCell"/>
</dbReference>
<evidence type="ECO:0000259" key="12">
    <source>
        <dbReference type="Pfam" id="PF02709"/>
    </source>
</evidence>
<keyword evidence="9 11" id="KW-0472">Membrane</keyword>
<dbReference type="GO" id="GO:0008378">
    <property type="term" value="F:galactosyltransferase activity"/>
    <property type="evidence" value="ECO:0007669"/>
    <property type="project" value="TreeGrafter"/>
</dbReference>
<dbReference type="EMBL" id="UYRU01054469">
    <property type="protein sequence ID" value="VDN12670.1"/>
    <property type="molecule type" value="Genomic_DNA"/>
</dbReference>
<dbReference type="PRINTS" id="PR02050">
    <property type="entry name" value="B14GALTRFASE"/>
</dbReference>
<evidence type="ECO:0000313" key="14">
    <source>
        <dbReference type="EMBL" id="VDN12670.1"/>
    </source>
</evidence>
<evidence type="ECO:0000256" key="6">
    <source>
        <dbReference type="ARBA" id="ARBA00022692"/>
    </source>
</evidence>
<dbReference type="Gene3D" id="3.90.550.10">
    <property type="entry name" value="Spore Coat Polysaccharide Biosynthesis Protein SpsA, Chain A"/>
    <property type="match status" value="1"/>
</dbReference>
<dbReference type="InterPro" id="IPR029044">
    <property type="entry name" value="Nucleotide-diphossugar_trans"/>
</dbReference>
<evidence type="ECO:0000256" key="1">
    <source>
        <dbReference type="ARBA" id="ARBA00004606"/>
    </source>
</evidence>
<evidence type="ECO:0000313" key="15">
    <source>
        <dbReference type="Proteomes" id="UP000281553"/>
    </source>
</evidence>
<comment type="function">
    <text evidence="11">Catalyses the transfer of galactose onto proteins or lipids.</text>
</comment>
<reference evidence="14 15" key="1">
    <citation type="submission" date="2018-11" db="EMBL/GenBank/DDBJ databases">
        <authorList>
            <consortium name="Pathogen Informatics"/>
        </authorList>
    </citation>
    <scope>NUCLEOTIDE SEQUENCE [LARGE SCALE GENOMIC DNA]</scope>
</reference>
<dbReference type="GO" id="GO:0005975">
    <property type="term" value="P:carbohydrate metabolic process"/>
    <property type="evidence" value="ECO:0007669"/>
    <property type="project" value="InterPro"/>
</dbReference>
<keyword evidence="15" id="KW-1185">Reference proteome</keyword>
<dbReference type="Proteomes" id="UP000281553">
    <property type="component" value="Unassembled WGS sequence"/>
</dbReference>
<keyword evidence="7 11" id="KW-0735">Signal-anchor</keyword>
<keyword evidence="8 11" id="KW-1133">Transmembrane helix</keyword>
<keyword evidence="10 11" id="KW-0325">Glycoprotein</keyword>
<dbReference type="EC" id="2.4.1.-" evidence="11"/>